<protein>
    <submittedName>
        <fullName evidence="1">Uncharacterized protein</fullName>
    </submittedName>
</protein>
<proteinExistence type="predicted"/>
<evidence type="ECO:0000313" key="2">
    <source>
        <dbReference type="Proteomes" id="UP001328107"/>
    </source>
</evidence>
<feature type="non-terminal residue" evidence="1">
    <location>
        <position position="1"/>
    </location>
</feature>
<reference evidence="2" key="1">
    <citation type="submission" date="2022-10" db="EMBL/GenBank/DDBJ databases">
        <title>Genome assembly of Pristionchus species.</title>
        <authorList>
            <person name="Yoshida K."/>
            <person name="Sommer R.J."/>
        </authorList>
    </citation>
    <scope>NUCLEOTIDE SEQUENCE [LARGE SCALE GENOMIC DNA]</scope>
    <source>
        <strain evidence="2">RS5460</strain>
    </source>
</reference>
<comment type="caution">
    <text evidence="1">The sequence shown here is derived from an EMBL/GenBank/DDBJ whole genome shotgun (WGS) entry which is preliminary data.</text>
</comment>
<dbReference type="Proteomes" id="UP001328107">
    <property type="component" value="Unassembled WGS sequence"/>
</dbReference>
<organism evidence="1 2">
    <name type="scientific">Pristionchus mayeri</name>
    <dbReference type="NCBI Taxonomy" id="1317129"/>
    <lineage>
        <taxon>Eukaryota</taxon>
        <taxon>Metazoa</taxon>
        <taxon>Ecdysozoa</taxon>
        <taxon>Nematoda</taxon>
        <taxon>Chromadorea</taxon>
        <taxon>Rhabditida</taxon>
        <taxon>Rhabditina</taxon>
        <taxon>Diplogasteromorpha</taxon>
        <taxon>Diplogasteroidea</taxon>
        <taxon>Neodiplogasteridae</taxon>
        <taxon>Pristionchus</taxon>
    </lineage>
</organism>
<keyword evidence="2" id="KW-1185">Reference proteome</keyword>
<accession>A0AAN4ZPY4</accession>
<gene>
    <name evidence="1" type="ORF">PMAYCL1PPCAC_13121</name>
</gene>
<name>A0AAN4ZPY4_9BILA</name>
<dbReference type="AlphaFoldDB" id="A0AAN4ZPY4"/>
<evidence type="ECO:0000313" key="1">
    <source>
        <dbReference type="EMBL" id="GMR42926.1"/>
    </source>
</evidence>
<sequence>LFNLGCISGAGELGQSGLHQLPEVGIVDERGGHTSSSDREELQLSVRSHRDSVLEKRLGEHWIGCSSCGCCKNELRKP</sequence>
<dbReference type="EMBL" id="BTRK01000003">
    <property type="protein sequence ID" value="GMR42926.1"/>
    <property type="molecule type" value="Genomic_DNA"/>
</dbReference>